<evidence type="ECO:0000259" key="2">
    <source>
        <dbReference type="Pfam" id="PF18456"/>
    </source>
</evidence>
<reference evidence="3" key="1">
    <citation type="journal article" date="2016" name="PLoS ONE">
        <title>Metagenomic Analysis of the Sponge Discodermia Reveals the Production of the Cyanobacterial Natural Product Kasumigamide by 'Entotheonella'.</title>
        <authorList>
            <person name="Nakashima Y."/>
            <person name="Egami Y."/>
            <person name="Kimura M."/>
            <person name="Wakimoto T."/>
            <person name="Abe I."/>
        </authorList>
    </citation>
    <scope>NUCLEOTIDE SEQUENCE</scope>
    <source>
        <strain evidence="3">NIES-87</strain>
    </source>
</reference>
<dbReference type="AlphaFoldDB" id="A0A1L7NR39"/>
<gene>
    <name evidence="3" type="primary">makasD</name>
</gene>
<dbReference type="Pfam" id="PF12706">
    <property type="entry name" value="Lactamase_B_2"/>
    <property type="match status" value="1"/>
</dbReference>
<feature type="domain" description="Metallo-beta-lactamase" evidence="1">
    <location>
        <begin position="268"/>
        <end position="423"/>
    </location>
</feature>
<organism evidence="3">
    <name type="scientific">Microcystis aeruginosa NIES-87</name>
    <dbReference type="NCBI Taxonomy" id="449440"/>
    <lineage>
        <taxon>Bacteria</taxon>
        <taxon>Bacillati</taxon>
        <taxon>Cyanobacteriota</taxon>
        <taxon>Cyanophyceae</taxon>
        <taxon>Oscillatoriophycideae</taxon>
        <taxon>Chroococcales</taxon>
        <taxon>Microcystaceae</taxon>
        <taxon>Microcystis</taxon>
    </lineage>
</organism>
<dbReference type="EMBL" id="LC160291">
    <property type="protein sequence ID" value="BAW32335.1"/>
    <property type="molecule type" value="Genomic_DNA"/>
</dbReference>
<name>A0A1L7NR39_MICAE</name>
<sequence>MKSPSYYLRPDVVVEPLIARWHAWSGLISPVTAALNVVHRHLDIMTSYVSMPQVHAAAARDPALLGGPFIDLEGGRVDEVRALLDWTRLCQQPAIQLAEDLAKVWTMLKYEADGHGMTNLYKQLPDSLRGAVELVYTPSGSPDIRPIEPLLYQSPCYNPDIQGAMIRRVRSDHRAFALSTPRLDLPDAIYLDRPFRDPVYDKLASLRFIPQPLSTITDIFQVRSEKKPLLESFLTSEAPARTPKSSELRWRYFGHACVLVETFGGQSVLVDPVIAYESGAEPERFTVADLPSHIDFVVITHNHPDHVLIETLLSLRHKISTVLVPTAGGSLVDPSLKLVLEAIGFETVREVSCMEDVIAGDLRIQALPFLGEHADLDIRCKAAWLVEAESMRLLFAADSNNLDPVLYDRLTPLIGRVDTLFIGMECRGAPMSWMYGTLLPESVERSKDQSRRLDGSNCERAKAIISSLDIEQVCVYAMGMEPWLKFISSLDPTADSPALQESQALIDHCNHLGLPAERLYGRSESLFLTEYYL</sequence>
<dbReference type="InterPro" id="IPR036866">
    <property type="entry name" value="RibonucZ/Hydroxyglut_hydro"/>
</dbReference>
<feature type="domain" description="Diiron non-heme beta-hydroxylase N-terminal" evidence="2">
    <location>
        <begin position="7"/>
        <end position="237"/>
    </location>
</feature>
<protein>
    <submittedName>
        <fullName evidence="3">Hydroxylase</fullName>
    </submittedName>
</protein>
<evidence type="ECO:0000259" key="1">
    <source>
        <dbReference type="Pfam" id="PF12706"/>
    </source>
</evidence>
<dbReference type="PANTHER" id="PTHR15032:SF4">
    <property type="entry name" value="N-ACYL-PHOSPHATIDYLETHANOLAMINE-HYDROLYZING PHOSPHOLIPASE D"/>
    <property type="match status" value="1"/>
</dbReference>
<dbReference type="Pfam" id="PF18456">
    <property type="entry name" value="CmlA_N"/>
    <property type="match status" value="1"/>
</dbReference>
<dbReference type="Gene3D" id="3.60.15.10">
    <property type="entry name" value="Ribonuclease Z/Hydroxyacylglutathione hydrolase-like"/>
    <property type="match status" value="1"/>
</dbReference>
<accession>A0A1L7NR39</accession>
<proteinExistence type="predicted"/>
<dbReference type="InterPro" id="IPR041141">
    <property type="entry name" value="CmlA_N"/>
</dbReference>
<dbReference type="PANTHER" id="PTHR15032">
    <property type="entry name" value="N-ACYL-PHOSPHATIDYLETHANOLAMINE-HYDROLYZING PHOSPHOLIPASE D"/>
    <property type="match status" value="1"/>
</dbReference>
<dbReference type="InterPro" id="IPR001279">
    <property type="entry name" value="Metallo-B-lactamas"/>
</dbReference>
<evidence type="ECO:0000313" key="3">
    <source>
        <dbReference type="EMBL" id="BAW32335.1"/>
    </source>
</evidence>
<dbReference type="GO" id="GO:0005737">
    <property type="term" value="C:cytoplasm"/>
    <property type="evidence" value="ECO:0007669"/>
    <property type="project" value="TreeGrafter"/>
</dbReference>
<dbReference type="SUPFAM" id="SSF56281">
    <property type="entry name" value="Metallo-hydrolase/oxidoreductase"/>
    <property type="match status" value="1"/>
</dbReference>